<dbReference type="Gene3D" id="1.20.120.530">
    <property type="entry name" value="GntR ligand-binding domain-like"/>
    <property type="match status" value="1"/>
</dbReference>
<dbReference type="PANTHER" id="PTHR43537">
    <property type="entry name" value="TRANSCRIPTIONAL REGULATOR, GNTR FAMILY"/>
    <property type="match status" value="1"/>
</dbReference>
<gene>
    <name evidence="6" type="ORF">DWQ67_03735</name>
</gene>
<dbReference type="Pfam" id="PF07729">
    <property type="entry name" value="FCD"/>
    <property type="match status" value="1"/>
</dbReference>
<organism evidence="6 7">
    <name type="scientific">Galactobacter caseinivorans</name>
    <dbReference type="NCBI Taxonomy" id="2676123"/>
    <lineage>
        <taxon>Bacteria</taxon>
        <taxon>Bacillati</taxon>
        <taxon>Actinomycetota</taxon>
        <taxon>Actinomycetes</taxon>
        <taxon>Micrococcales</taxon>
        <taxon>Micrococcaceae</taxon>
        <taxon>Galactobacter</taxon>
    </lineage>
</organism>
<evidence type="ECO:0000313" key="6">
    <source>
        <dbReference type="EMBL" id="RKW70933.1"/>
    </source>
</evidence>
<evidence type="ECO:0000256" key="3">
    <source>
        <dbReference type="ARBA" id="ARBA00023163"/>
    </source>
</evidence>
<keyword evidence="3" id="KW-0804">Transcription</keyword>
<dbReference type="SUPFAM" id="SSF48008">
    <property type="entry name" value="GntR ligand-binding domain-like"/>
    <property type="match status" value="1"/>
</dbReference>
<feature type="domain" description="HTH gntR-type" evidence="5">
    <location>
        <begin position="1"/>
        <end position="68"/>
    </location>
</feature>
<evidence type="ECO:0000259" key="5">
    <source>
        <dbReference type="PROSITE" id="PS50949"/>
    </source>
</evidence>
<dbReference type="GO" id="GO:0003700">
    <property type="term" value="F:DNA-binding transcription factor activity"/>
    <property type="evidence" value="ECO:0007669"/>
    <property type="project" value="InterPro"/>
</dbReference>
<feature type="region of interest" description="Disordered" evidence="4">
    <location>
        <begin position="202"/>
        <end position="223"/>
    </location>
</feature>
<dbReference type="Pfam" id="PF00392">
    <property type="entry name" value="GntR"/>
    <property type="match status" value="1"/>
</dbReference>
<evidence type="ECO:0000313" key="7">
    <source>
        <dbReference type="Proteomes" id="UP000273119"/>
    </source>
</evidence>
<accession>A0A496PK89</accession>
<dbReference type="PRINTS" id="PR00035">
    <property type="entry name" value="HTHGNTR"/>
</dbReference>
<dbReference type="PANTHER" id="PTHR43537:SF5">
    <property type="entry name" value="UXU OPERON TRANSCRIPTIONAL REGULATOR"/>
    <property type="match status" value="1"/>
</dbReference>
<dbReference type="PROSITE" id="PS50949">
    <property type="entry name" value="HTH_GNTR"/>
    <property type="match status" value="1"/>
</dbReference>
<proteinExistence type="predicted"/>
<name>A0A496PK89_9MICC</name>
<keyword evidence="2" id="KW-0238">DNA-binding</keyword>
<dbReference type="InterPro" id="IPR011711">
    <property type="entry name" value="GntR_C"/>
</dbReference>
<dbReference type="AlphaFoldDB" id="A0A496PK89"/>
<dbReference type="InterPro" id="IPR036390">
    <property type="entry name" value="WH_DNA-bd_sf"/>
</dbReference>
<dbReference type="SMART" id="SM00345">
    <property type="entry name" value="HTH_GNTR"/>
    <property type="match status" value="1"/>
</dbReference>
<dbReference type="InterPro" id="IPR000524">
    <property type="entry name" value="Tscrpt_reg_HTH_GntR"/>
</dbReference>
<keyword evidence="1" id="KW-0805">Transcription regulation</keyword>
<evidence type="ECO:0000256" key="2">
    <source>
        <dbReference type="ARBA" id="ARBA00023125"/>
    </source>
</evidence>
<dbReference type="InterPro" id="IPR036388">
    <property type="entry name" value="WH-like_DNA-bd_sf"/>
</dbReference>
<reference evidence="6 7" key="1">
    <citation type="submission" date="2018-07" db="EMBL/GenBank/DDBJ databases">
        <title>Arthrobacter sp. nov., isolated from raw cow's milk with high bacterial count.</title>
        <authorList>
            <person name="Hahne J."/>
            <person name="Isele D."/>
            <person name="Lipski A."/>
        </authorList>
    </citation>
    <scope>NUCLEOTIDE SEQUENCE [LARGE SCALE GENOMIC DNA]</scope>
    <source>
        <strain evidence="6 7">JZ R-183</strain>
    </source>
</reference>
<protein>
    <submittedName>
        <fullName evidence="6">GntR family transcriptional regulator</fullName>
    </submittedName>
</protein>
<dbReference type="Proteomes" id="UP000273119">
    <property type="component" value="Unassembled WGS sequence"/>
</dbReference>
<comment type="caution">
    <text evidence="6">The sequence shown here is derived from an EMBL/GenBank/DDBJ whole genome shotgun (WGS) entry which is preliminary data.</text>
</comment>
<keyword evidence="7" id="KW-1185">Reference proteome</keyword>
<dbReference type="SUPFAM" id="SSF46785">
    <property type="entry name" value="Winged helix' DNA-binding domain"/>
    <property type="match status" value="1"/>
</dbReference>
<dbReference type="SMART" id="SM00895">
    <property type="entry name" value="FCD"/>
    <property type="match status" value="1"/>
</dbReference>
<dbReference type="EMBL" id="QQXL01000002">
    <property type="protein sequence ID" value="RKW70933.1"/>
    <property type="molecule type" value="Genomic_DNA"/>
</dbReference>
<evidence type="ECO:0000256" key="4">
    <source>
        <dbReference type="SAM" id="MobiDB-lite"/>
    </source>
</evidence>
<dbReference type="Gene3D" id="1.10.10.10">
    <property type="entry name" value="Winged helix-like DNA-binding domain superfamily/Winged helix DNA-binding domain"/>
    <property type="match status" value="1"/>
</dbReference>
<dbReference type="GO" id="GO:0003677">
    <property type="term" value="F:DNA binding"/>
    <property type="evidence" value="ECO:0007669"/>
    <property type="project" value="UniProtKB-KW"/>
</dbReference>
<evidence type="ECO:0000256" key="1">
    <source>
        <dbReference type="ARBA" id="ARBA00023015"/>
    </source>
</evidence>
<sequence>MKASDRAYDALRRDIVEWRLAPGTALPEVELGERLGVSRTPVREAVARLVADGLATQQGGRAVVSDVSIDSVDHLFELRQALEVTAARWAAQRGSRAVFEDLAVRFEQAQDTASSAPVRYYELAAELDASLDQAVGNPYLAQSLRTLRVHLARVRRLSQDQPERLLASAREHAAIARAVAAGDADLAAAATVMHLHHSHAHIKTHSQGRQAVRTPVAAQPAAR</sequence>
<dbReference type="RefSeq" id="WP_121484269.1">
    <property type="nucleotide sequence ID" value="NZ_QQXL01000002.1"/>
</dbReference>
<dbReference type="InterPro" id="IPR008920">
    <property type="entry name" value="TF_FadR/GntR_C"/>
</dbReference>
<dbReference type="CDD" id="cd07377">
    <property type="entry name" value="WHTH_GntR"/>
    <property type="match status" value="1"/>
</dbReference>